<gene>
    <name evidence="1" type="ORF">NUW54_g2084</name>
</gene>
<evidence type="ECO:0000313" key="2">
    <source>
        <dbReference type="Proteomes" id="UP001144978"/>
    </source>
</evidence>
<evidence type="ECO:0000313" key="1">
    <source>
        <dbReference type="EMBL" id="KAJ3011691.1"/>
    </source>
</evidence>
<proteinExistence type="predicted"/>
<protein>
    <submittedName>
        <fullName evidence="1">Uncharacterized protein</fullName>
    </submittedName>
</protein>
<organism evidence="1 2">
    <name type="scientific">Trametes sanguinea</name>
    <dbReference type="NCBI Taxonomy" id="158606"/>
    <lineage>
        <taxon>Eukaryota</taxon>
        <taxon>Fungi</taxon>
        <taxon>Dikarya</taxon>
        <taxon>Basidiomycota</taxon>
        <taxon>Agaricomycotina</taxon>
        <taxon>Agaricomycetes</taxon>
        <taxon>Polyporales</taxon>
        <taxon>Polyporaceae</taxon>
        <taxon>Trametes</taxon>
    </lineage>
</organism>
<dbReference type="Proteomes" id="UP001144978">
    <property type="component" value="Unassembled WGS sequence"/>
</dbReference>
<name>A0ACC1Q5V2_9APHY</name>
<dbReference type="EMBL" id="JANSHE010000376">
    <property type="protein sequence ID" value="KAJ3011691.1"/>
    <property type="molecule type" value="Genomic_DNA"/>
</dbReference>
<reference evidence="1" key="1">
    <citation type="submission" date="2022-08" db="EMBL/GenBank/DDBJ databases">
        <title>Genome Sequence of Pycnoporus sanguineus.</title>
        <authorList>
            <person name="Buettner E."/>
        </authorList>
    </citation>
    <scope>NUCLEOTIDE SEQUENCE</scope>
    <source>
        <strain evidence="1">CG-C14</strain>
    </source>
</reference>
<accession>A0ACC1Q5V2</accession>
<comment type="caution">
    <text evidence="1">The sequence shown here is derived from an EMBL/GenBank/DDBJ whole genome shotgun (WGS) entry which is preliminary data.</text>
</comment>
<sequence>MVPPLPPIPEDPAVEEPSAPGSPKSSENSAPSSPKTPPHSHRPMSIVLSPGQVSVGSRMSVDPLEIPEAPEEAEAAEQPSDLYDVSSGILTTWGFLINRRLKCLICMSCHIVVLPAHVRSHVQNKHRDARISISKPFVEELARRV</sequence>
<keyword evidence="2" id="KW-1185">Reference proteome</keyword>